<evidence type="ECO:0000313" key="1">
    <source>
        <dbReference type="Ensembl" id="ENSBIXP00000000345.1"/>
    </source>
</evidence>
<proteinExistence type="predicted"/>
<dbReference type="Ensembl" id="ENSBIXT00005012656.1">
    <property type="protein sequence ID" value="ENSBIXP00005028838.1"/>
    <property type="gene ID" value="ENSBIXG00005008630.1"/>
</dbReference>
<dbReference type="GeneTree" id="ENSGT00940000167188"/>
<gene>
    <name evidence="2" type="primary">LOC113883285</name>
    <name evidence="1" type="synonym">LOC113883284</name>
</gene>
<dbReference type="Proteomes" id="UP000429181">
    <property type="component" value="Chromosome 25"/>
</dbReference>
<dbReference type="Ensembl" id="ENSBIXT00005012635.1">
    <property type="protein sequence ID" value="ENSBIXP00005002234.1"/>
    <property type="gene ID" value="ENSBIXG00005008630.1"/>
</dbReference>
<evidence type="ECO:0000313" key="2">
    <source>
        <dbReference type="Ensembl" id="ENSBIXP00005002241.1"/>
    </source>
</evidence>
<name>A0A4W2FBK9_BOBOX</name>
<dbReference type="OMA" id="ESIWPEP"/>
<dbReference type="Ensembl" id="ENSBIXT00000053311.1">
    <property type="protein sequence ID" value="ENSBIXP00000000345.1"/>
    <property type="gene ID" value="ENSBIXG00000029928.1"/>
</dbReference>
<dbReference type="InterPro" id="IPR028067">
    <property type="entry name" value="IL-32"/>
</dbReference>
<reference evidence="3 4" key="1">
    <citation type="submission" date="2018-11" db="EMBL/GenBank/DDBJ databases">
        <title>Haplotype-resolved cattle genomes.</title>
        <authorList>
            <person name="Low W.Y."/>
            <person name="Tearle R."/>
            <person name="Bickhart D.M."/>
            <person name="Rosen B.D."/>
            <person name="Koren S."/>
            <person name="Rhie A."/>
            <person name="Hiendleder S."/>
            <person name="Phillippy A.M."/>
            <person name="Smith T.P.L."/>
            <person name="Williams J.L."/>
        </authorList>
    </citation>
    <scope>NUCLEOTIDE SEQUENCE [LARGE SCALE GENOMIC DNA]</scope>
</reference>
<evidence type="ECO:0000313" key="3">
    <source>
        <dbReference type="Proteomes" id="UP000314981"/>
    </source>
</evidence>
<accession>A0A4W2FBK9</accession>
<reference evidence="2" key="2">
    <citation type="submission" date="2025-05" db="UniProtKB">
        <authorList>
            <consortium name="Ensembl"/>
        </authorList>
    </citation>
    <scope>IDENTIFICATION</scope>
</reference>
<dbReference type="Ensembl" id="ENSBIXT00005012626.1">
    <property type="protein sequence ID" value="ENSBIXP00005002241.1"/>
    <property type="gene ID" value="ENSBIXG00005008630.1"/>
</dbReference>
<dbReference type="PANTHER" id="PTHR48490">
    <property type="entry name" value="INTERLEUKIN-32"/>
    <property type="match status" value="1"/>
</dbReference>
<dbReference type="Pfam" id="PF15225">
    <property type="entry name" value="IL32"/>
    <property type="match status" value="1"/>
</dbReference>
<dbReference type="Proteomes" id="UP000314981">
    <property type="component" value="Chromosome 25"/>
</dbReference>
<evidence type="ECO:0000313" key="4">
    <source>
        <dbReference type="Proteomes" id="UP000429181"/>
    </source>
</evidence>
<dbReference type="STRING" id="30522.A0A4W2FBK9"/>
<dbReference type="Ensembl" id="ENSBIXT00005012646.1">
    <property type="protein sequence ID" value="ENSBIXP00005002230.1"/>
    <property type="gene ID" value="ENSBIXG00005008630.1"/>
</dbReference>
<sequence length="194" mass="21992">MCFAKGVPYDQASLRSIMHKRVDDFCDKMGNEPEEAQMEAALDETEEELSEDISEFIEDHIQQNLPESLKESSPLLQEARQEVRRRIQRPSGSACLEVLNLEESIWARALRRFQGILQSIQQRCWDVLTWLWEKVGAFLEAVWSAVKAVCGMLMDMYSSVGQLFGNLIQGRHHSIRPGFPSPGLTCLSGTGMLC</sequence>
<keyword evidence="3" id="KW-1185">Reference proteome</keyword>
<dbReference type="PANTHER" id="PTHR48490:SF1">
    <property type="entry name" value="INTERLEUKIN-32"/>
    <property type="match status" value="1"/>
</dbReference>
<organism evidence="2 4">
    <name type="scientific">Bos indicus x Bos taurus</name>
    <name type="common">Hybrid cattle</name>
    <dbReference type="NCBI Taxonomy" id="30522"/>
    <lineage>
        <taxon>Eukaryota</taxon>
        <taxon>Metazoa</taxon>
        <taxon>Chordata</taxon>
        <taxon>Craniata</taxon>
        <taxon>Vertebrata</taxon>
        <taxon>Euteleostomi</taxon>
        <taxon>Mammalia</taxon>
        <taxon>Eutheria</taxon>
        <taxon>Laurasiatheria</taxon>
        <taxon>Artiodactyla</taxon>
        <taxon>Ruminantia</taxon>
        <taxon>Pecora</taxon>
        <taxon>Bovidae</taxon>
        <taxon>Bovinae</taxon>
        <taxon>Bos</taxon>
    </lineage>
</organism>
<dbReference type="AlphaFoldDB" id="A0A4W2FBK9"/>
<dbReference type="GO" id="GO:0006955">
    <property type="term" value="P:immune response"/>
    <property type="evidence" value="ECO:0007669"/>
    <property type="project" value="InterPro"/>
</dbReference>
<protein>
    <submittedName>
        <fullName evidence="2">Uncharacterized LOC113883284</fullName>
    </submittedName>
</protein>